<sequence>MCELQNEGKTRYLGVSNFLPRHFAAMQVNKNGTADQQPQLNQIELHPLCVQADVVTYCTSHNMVIQQYSPLGKGNSKLVQHPALLQLVDAHFRSFTVSDVLIM</sequence>
<dbReference type="InterPro" id="IPR023210">
    <property type="entry name" value="NADP_OxRdtase_dom"/>
</dbReference>
<dbReference type="AlphaFoldDB" id="A0A0A9YUG5"/>
<dbReference type="SUPFAM" id="SSF51430">
    <property type="entry name" value="NAD(P)-linked oxidoreductase"/>
    <property type="match status" value="1"/>
</dbReference>
<protein>
    <submittedName>
        <fullName evidence="5">Putative reductase 1</fullName>
    </submittedName>
</protein>
<evidence type="ECO:0000256" key="3">
    <source>
        <dbReference type="ARBA" id="ARBA00023002"/>
    </source>
</evidence>
<organism evidence="5">
    <name type="scientific">Lygus hesperus</name>
    <name type="common">Western plant bug</name>
    <dbReference type="NCBI Taxonomy" id="30085"/>
    <lineage>
        <taxon>Eukaryota</taxon>
        <taxon>Metazoa</taxon>
        <taxon>Ecdysozoa</taxon>
        <taxon>Arthropoda</taxon>
        <taxon>Hexapoda</taxon>
        <taxon>Insecta</taxon>
        <taxon>Pterygota</taxon>
        <taxon>Neoptera</taxon>
        <taxon>Paraneoptera</taxon>
        <taxon>Hemiptera</taxon>
        <taxon>Heteroptera</taxon>
        <taxon>Panheteroptera</taxon>
        <taxon>Cimicomorpha</taxon>
        <taxon>Miridae</taxon>
        <taxon>Mirini</taxon>
        <taxon>Lygus</taxon>
    </lineage>
</organism>
<dbReference type="Pfam" id="PF00248">
    <property type="entry name" value="Aldo_ket_red"/>
    <property type="match status" value="1"/>
</dbReference>
<dbReference type="InterPro" id="IPR036812">
    <property type="entry name" value="NAD(P)_OxRdtase_dom_sf"/>
</dbReference>
<feature type="domain" description="NADP-dependent oxidoreductase" evidence="4">
    <location>
        <begin position="3"/>
        <end position="74"/>
    </location>
</feature>
<gene>
    <name evidence="5" type="primary">YPR1</name>
    <name evidence="5" type="ORF">CM83_2142</name>
</gene>
<dbReference type="PROSITE" id="PS00062">
    <property type="entry name" value="ALDOKETO_REDUCTASE_2"/>
    <property type="match status" value="1"/>
</dbReference>
<dbReference type="GO" id="GO:0016616">
    <property type="term" value="F:oxidoreductase activity, acting on the CH-OH group of donors, NAD or NADP as acceptor"/>
    <property type="evidence" value="ECO:0007669"/>
    <property type="project" value="UniProtKB-ARBA"/>
</dbReference>
<name>A0A0A9YUG5_LYGHE</name>
<evidence type="ECO:0000313" key="5">
    <source>
        <dbReference type="EMBL" id="JAG33210.1"/>
    </source>
</evidence>
<accession>A0A0A9YUG5</accession>
<keyword evidence="2" id="KW-0521">NADP</keyword>
<dbReference type="InterPro" id="IPR018170">
    <property type="entry name" value="Aldo/ket_reductase_CS"/>
</dbReference>
<evidence type="ECO:0000256" key="1">
    <source>
        <dbReference type="ARBA" id="ARBA00007905"/>
    </source>
</evidence>
<reference evidence="5" key="2">
    <citation type="submission" date="2014-07" db="EMBL/GenBank/DDBJ databases">
        <authorList>
            <person name="Hull J."/>
        </authorList>
    </citation>
    <scope>NUCLEOTIDE SEQUENCE</scope>
</reference>
<evidence type="ECO:0000259" key="4">
    <source>
        <dbReference type="Pfam" id="PF00248"/>
    </source>
</evidence>
<dbReference type="PANTHER" id="PTHR43827:SF3">
    <property type="entry name" value="NADP-DEPENDENT OXIDOREDUCTASE DOMAIN-CONTAINING PROTEIN"/>
    <property type="match status" value="1"/>
</dbReference>
<reference evidence="5" key="1">
    <citation type="journal article" date="2014" name="PLoS ONE">
        <title>Transcriptome-Based Identification of ABC Transporters in the Western Tarnished Plant Bug Lygus hesperus.</title>
        <authorList>
            <person name="Hull J.J."/>
            <person name="Chaney K."/>
            <person name="Geib S.M."/>
            <person name="Fabrick J.A."/>
            <person name="Brent C.S."/>
            <person name="Walsh D."/>
            <person name="Lavine L.C."/>
        </authorList>
    </citation>
    <scope>NUCLEOTIDE SEQUENCE</scope>
</reference>
<proteinExistence type="inferred from homology"/>
<dbReference type="Gene3D" id="3.20.20.100">
    <property type="entry name" value="NADP-dependent oxidoreductase domain"/>
    <property type="match status" value="1"/>
</dbReference>
<comment type="similarity">
    <text evidence="1">Belongs to the aldo/keto reductase family.</text>
</comment>
<keyword evidence="3" id="KW-0560">Oxidoreductase</keyword>
<dbReference type="EMBL" id="GBHO01010394">
    <property type="protein sequence ID" value="JAG33210.1"/>
    <property type="molecule type" value="Transcribed_RNA"/>
</dbReference>
<dbReference type="PANTHER" id="PTHR43827">
    <property type="entry name" value="2,5-DIKETO-D-GLUCONIC ACID REDUCTASE"/>
    <property type="match status" value="1"/>
</dbReference>
<dbReference type="InterPro" id="IPR020471">
    <property type="entry name" value="AKR"/>
</dbReference>
<evidence type="ECO:0000256" key="2">
    <source>
        <dbReference type="ARBA" id="ARBA00022857"/>
    </source>
</evidence>